<evidence type="ECO:0000313" key="5">
    <source>
        <dbReference type="EMBL" id="QWG07577.1"/>
    </source>
</evidence>
<reference evidence="5 6" key="1">
    <citation type="submission" date="2021-05" db="EMBL/GenBank/DDBJ databases">
        <title>Comparative genomic studies on the polysaccharide-degrading batcterial strains of the Flammeovirga genus.</title>
        <authorList>
            <person name="Zewei F."/>
            <person name="Zheng Z."/>
            <person name="Yu L."/>
            <person name="Ruyue G."/>
            <person name="Yanhong M."/>
            <person name="Yuanyuan C."/>
            <person name="Jingyan G."/>
            <person name="Wenjun H."/>
        </authorList>
    </citation>
    <scope>NUCLEOTIDE SEQUENCE [LARGE SCALE GENOMIC DNA]</scope>
    <source>
        <strain evidence="5 6">YS10</strain>
    </source>
</reference>
<keyword evidence="3" id="KW-0732">Signal</keyword>
<keyword evidence="2" id="KW-0472">Membrane</keyword>
<dbReference type="Gene3D" id="2.40.160.50">
    <property type="entry name" value="membrane protein fhac: a member of the omp85/tpsb transporter family"/>
    <property type="match status" value="1"/>
</dbReference>
<evidence type="ECO:0000259" key="4">
    <source>
        <dbReference type="Pfam" id="PF01103"/>
    </source>
</evidence>
<feature type="signal peptide" evidence="3">
    <location>
        <begin position="1"/>
        <end position="23"/>
    </location>
</feature>
<accession>A0ABX8GW90</accession>
<feature type="domain" description="Bacterial surface antigen (D15)" evidence="4">
    <location>
        <begin position="148"/>
        <end position="316"/>
    </location>
</feature>
<evidence type="ECO:0000313" key="6">
    <source>
        <dbReference type="Proteomes" id="UP000682802"/>
    </source>
</evidence>
<feature type="chain" id="PRO_5046170049" description="Bacterial surface antigen (D15) domain-containing protein" evidence="3">
    <location>
        <begin position="24"/>
        <end position="400"/>
    </location>
</feature>
<dbReference type="Pfam" id="PF01103">
    <property type="entry name" value="Omp85"/>
    <property type="match status" value="1"/>
</dbReference>
<proteinExistence type="predicted"/>
<dbReference type="InterPro" id="IPR000184">
    <property type="entry name" value="Bac_surfAg_D15"/>
</dbReference>
<evidence type="ECO:0000256" key="2">
    <source>
        <dbReference type="ARBA" id="ARBA00023136"/>
    </source>
</evidence>
<evidence type="ECO:0000256" key="1">
    <source>
        <dbReference type="ARBA" id="ARBA00004370"/>
    </source>
</evidence>
<evidence type="ECO:0000256" key="3">
    <source>
        <dbReference type="SAM" id="SignalP"/>
    </source>
</evidence>
<dbReference type="EMBL" id="CP076128">
    <property type="protein sequence ID" value="QWG07577.1"/>
    <property type="molecule type" value="Genomic_DNA"/>
</dbReference>
<protein>
    <recommendedName>
        <fullName evidence="4">Bacterial surface antigen (D15) domain-containing protein</fullName>
    </recommendedName>
</protein>
<dbReference type="RefSeq" id="WP_144074965.1">
    <property type="nucleotide sequence ID" value="NZ_CP076128.1"/>
</dbReference>
<keyword evidence="6" id="KW-1185">Reference proteome</keyword>
<comment type="subcellular location">
    <subcellularLocation>
        <location evidence="1">Membrane</location>
    </subcellularLocation>
</comment>
<organism evidence="5 6">
    <name type="scientific">Flammeovirga kamogawensis</name>
    <dbReference type="NCBI Taxonomy" id="373891"/>
    <lineage>
        <taxon>Bacteria</taxon>
        <taxon>Pseudomonadati</taxon>
        <taxon>Bacteroidota</taxon>
        <taxon>Cytophagia</taxon>
        <taxon>Cytophagales</taxon>
        <taxon>Flammeovirgaceae</taxon>
        <taxon>Flammeovirga</taxon>
    </lineage>
</organism>
<dbReference type="Proteomes" id="UP000682802">
    <property type="component" value="Chromosome 1"/>
</dbReference>
<sequence length="400" mass="45111">MKSHFIKTFIVTLLCCIQFNVFGQDATSSDSTTVESLIDADTTRSGKPRKNLRFSILGGPGYTPDYGFLIGMSMLFTFRMDKDDKELKRSVVPIAGAWLSSGGFNLIAKPQLFFNHDKIRYFGQVQYRNNYDNYYGVGFLNNQSVSRSDSTTQYFQNSIAIFGSVLFRLKDSDFFIGPSFDYTNRNLSEISAGVASDPTYIEQGGTDTGMTVQNIGIGFEISYDTRDIPANAWKGIYFDITARYYDQWMGSDTKWGFLSAEYRQYKLLPFLGKRKVLAWTGKIRSSYGDVPFTDMSLIGSPFDLRGYYLGQYRDKTSAFAMAEFRSMFNSKSKLISKLGYAVWGGAGMVGPDLFHPGGLLPNFGAGLRVQVQPRMNFRIDLGRDPLAKQNLVYFNMTEAF</sequence>
<gene>
    <name evidence="5" type="ORF">KM029_01165</name>
</gene>
<name>A0ABX8GW90_9BACT</name>